<organism evidence="2 3">
    <name type="scientific">Deinococcus hopiensis KR-140</name>
    <dbReference type="NCBI Taxonomy" id="695939"/>
    <lineage>
        <taxon>Bacteria</taxon>
        <taxon>Thermotogati</taxon>
        <taxon>Deinococcota</taxon>
        <taxon>Deinococci</taxon>
        <taxon>Deinococcales</taxon>
        <taxon>Deinococcaceae</taxon>
        <taxon>Deinococcus</taxon>
    </lineage>
</organism>
<dbReference type="InterPro" id="IPR034660">
    <property type="entry name" value="DinB/YfiT-like"/>
</dbReference>
<reference evidence="2 3" key="1">
    <citation type="submission" date="2017-04" db="EMBL/GenBank/DDBJ databases">
        <authorList>
            <person name="Afonso C.L."/>
            <person name="Miller P.J."/>
            <person name="Scott M.A."/>
            <person name="Spackman E."/>
            <person name="Goraichik I."/>
            <person name="Dimitrov K.M."/>
            <person name="Suarez D.L."/>
            <person name="Swayne D.E."/>
        </authorList>
    </citation>
    <scope>NUCLEOTIDE SEQUENCE [LARGE SCALE GENOMIC DNA]</scope>
    <source>
        <strain evidence="2 3">KR-140</strain>
    </source>
</reference>
<protein>
    <submittedName>
        <fullName evidence="2">DinB superfamily protein</fullName>
    </submittedName>
</protein>
<dbReference type="RefSeq" id="WP_212648346.1">
    <property type="nucleotide sequence ID" value="NZ_FWWU01000009.1"/>
</dbReference>
<accession>A0A1W1VCW6</accession>
<dbReference type="Proteomes" id="UP000192582">
    <property type="component" value="Unassembled WGS sequence"/>
</dbReference>
<dbReference type="Gene3D" id="1.20.120.450">
    <property type="entry name" value="dinb family like domain"/>
    <property type="match status" value="1"/>
</dbReference>
<feature type="domain" description="DinB-like" evidence="1">
    <location>
        <begin position="29"/>
        <end position="155"/>
    </location>
</feature>
<evidence type="ECO:0000259" key="1">
    <source>
        <dbReference type="Pfam" id="PF12867"/>
    </source>
</evidence>
<evidence type="ECO:0000313" key="3">
    <source>
        <dbReference type="Proteomes" id="UP000192582"/>
    </source>
</evidence>
<sequence length="165" mass="18379">MTTGMTPEADAALRAHVRALLTLPQAHLTLDAVLNDFPEEHRHTRVQGVPSSAWELLWHLRFTQRDILNFVRDGAYAEPRWPADYWPAEDAAQDWEAEVHAFWHDFGEVLALLDDPAVDLLAVVPNGTGEGGGGQTWLRGFLLLADHNAYHVGQLALRRKMLGGA</sequence>
<dbReference type="STRING" id="695939.SAMN00790413_01078"/>
<keyword evidence="3" id="KW-1185">Reference proteome</keyword>
<dbReference type="SUPFAM" id="SSF109854">
    <property type="entry name" value="DinB/YfiT-like putative metalloenzymes"/>
    <property type="match status" value="1"/>
</dbReference>
<dbReference type="InterPro" id="IPR024775">
    <property type="entry name" value="DinB-like"/>
</dbReference>
<dbReference type="AlphaFoldDB" id="A0A1W1VCW6"/>
<dbReference type="Pfam" id="PF12867">
    <property type="entry name" value="DinB_2"/>
    <property type="match status" value="1"/>
</dbReference>
<evidence type="ECO:0000313" key="2">
    <source>
        <dbReference type="EMBL" id="SMB91287.1"/>
    </source>
</evidence>
<dbReference type="EMBL" id="FWWU01000009">
    <property type="protein sequence ID" value="SMB91287.1"/>
    <property type="molecule type" value="Genomic_DNA"/>
</dbReference>
<proteinExistence type="predicted"/>
<gene>
    <name evidence="2" type="ORF">SAMN00790413_01078</name>
</gene>
<name>A0A1W1VCW6_9DEIO</name>